<feature type="domain" description="Cyclin N-terminal" evidence="2">
    <location>
        <begin position="90"/>
        <end position="181"/>
    </location>
</feature>
<sequence length="348" mass="38511">MASVQRPFSTSSSHLPSRSMHSTTINSSVPKVQAVVNPLKQSTIPAPLQSKTYYGQEGISRLCARFITHLFGCPERPPNQTGWHVELPYYIAYAIYRTKLPECVVFSALALLQRLKSRFPSAKGSSGHRLFVSAFMIASKVMCDDTYSNKSWSVVAQGMFAVREVNQMEREMCGYLDWELTVEGEILTSFQARVTQDFAPLHGPYPTYSLQDVSKRSVKAIDSKSNTPAPSPDSSTSHFPSFSQRQSSPTKMPAPTPTATIPAPRSSTRSERLHVAIKTPSPSYSNSTSPASSISPQTPVGGDDFYARIHVYTTSDPEFSIKEKNIAGWPKYNPLKDDIFARAVPAEW</sequence>
<keyword evidence="4" id="KW-1185">Reference proteome</keyword>
<dbReference type="Pfam" id="PF00134">
    <property type="entry name" value="Cyclin_N"/>
    <property type="match status" value="1"/>
</dbReference>
<dbReference type="PANTHER" id="PTHR15615:SF108">
    <property type="entry name" value="PROTEIN CNPPD1"/>
    <property type="match status" value="1"/>
</dbReference>
<evidence type="ECO:0000313" key="4">
    <source>
        <dbReference type="Proteomes" id="UP001142393"/>
    </source>
</evidence>
<dbReference type="InterPro" id="IPR036915">
    <property type="entry name" value="Cyclin-like_sf"/>
</dbReference>
<dbReference type="Gene3D" id="1.10.472.10">
    <property type="entry name" value="Cyclin-like"/>
    <property type="match status" value="1"/>
</dbReference>
<feature type="region of interest" description="Disordered" evidence="1">
    <location>
        <begin position="219"/>
        <end position="299"/>
    </location>
</feature>
<feature type="compositionally biased region" description="Low complexity" evidence="1">
    <location>
        <begin position="247"/>
        <end position="267"/>
    </location>
</feature>
<evidence type="ECO:0000259" key="2">
    <source>
        <dbReference type="Pfam" id="PF00134"/>
    </source>
</evidence>
<dbReference type="GO" id="GO:0019901">
    <property type="term" value="F:protein kinase binding"/>
    <property type="evidence" value="ECO:0007669"/>
    <property type="project" value="InterPro"/>
</dbReference>
<dbReference type="EMBL" id="JANVFU010000003">
    <property type="protein sequence ID" value="KAJ3747332.1"/>
    <property type="molecule type" value="Genomic_DNA"/>
</dbReference>
<dbReference type="InterPro" id="IPR013922">
    <property type="entry name" value="Cyclin_PHO80-like"/>
</dbReference>
<feature type="compositionally biased region" description="Low complexity" evidence="1">
    <location>
        <begin position="279"/>
        <end position="299"/>
    </location>
</feature>
<dbReference type="PANTHER" id="PTHR15615">
    <property type="match status" value="1"/>
</dbReference>
<evidence type="ECO:0000313" key="3">
    <source>
        <dbReference type="EMBL" id="KAJ3747332.1"/>
    </source>
</evidence>
<gene>
    <name evidence="3" type="ORF">DFH05DRAFT_1521669</name>
</gene>
<name>A0A9W8P5B3_9AGAR</name>
<accession>A0A9W8P5B3</accession>
<dbReference type="Proteomes" id="UP001142393">
    <property type="component" value="Unassembled WGS sequence"/>
</dbReference>
<protein>
    <recommendedName>
        <fullName evidence="2">Cyclin N-terminal domain-containing protein</fullName>
    </recommendedName>
</protein>
<evidence type="ECO:0000256" key="1">
    <source>
        <dbReference type="SAM" id="MobiDB-lite"/>
    </source>
</evidence>
<dbReference type="GO" id="GO:0016538">
    <property type="term" value="F:cyclin-dependent protein serine/threonine kinase regulator activity"/>
    <property type="evidence" value="ECO:0007669"/>
    <property type="project" value="TreeGrafter"/>
</dbReference>
<dbReference type="GO" id="GO:0000307">
    <property type="term" value="C:cyclin-dependent protein kinase holoenzyme complex"/>
    <property type="evidence" value="ECO:0007669"/>
    <property type="project" value="TreeGrafter"/>
</dbReference>
<feature type="region of interest" description="Disordered" evidence="1">
    <location>
        <begin position="1"/>
        <end position="23"/>
    </location>
</feature>
<reference evidence="3 4" key="1">
    <citation type="journal article" date="2023" name="Proc. Natl. Acad. Sci. U.S.A.">
        <title>A global phylogenomic analysis of the shiitake genus Lentinula.</title>
        <authorList>
            <person name="Sierra-Patev S."/>
            <person name="Min B."/>
            <person name="Naranjo-Ortiz M."/>
            <person name="Looney B."/>
            <person name="Konkel Z."/>
            <person name="Slot J.C."/>
            <person name="Sakamoto Y."/>
            <person name="Steenwyk J.L."/>
            <person name="Rokas A."/>
            <person name="Carro J."/>
            <person name="Camarero S."/>
            <person name="Ferreira P."/>
            <person name="Molpeceres G."/>
            <person name="Ruiz-Duenas F.J."/>
            <person name="Serrano A."/>
            <person name="Henrissat B."/>
            <person name="Drula E."/>
            <person name="Hughes K.W."/>
            <person name="Mata J.L."/>
            <person name="Ishikawa N.K."/>
            <person name="Vargas-Isla R."/>
            <person name="Ushijima S."/>
            <person name="Smith C.A."/>
            <person name="Donoghue J."/>
            <person name="Ahrendt S."/>
            <person name="Andreopoulos W."/>
            <person name="He G."/>
            <person name="LaButti K."/>
            <person name="Lipzen A."/>
            <person name="Ng V."/>
            <person name="Riley R."/>
            <person name="Sandor L."/>
            <person name="Barry K."/>
            <person name="Martinez A.T."/>
            <person name="Xiao Y."/>
            <person name="Gibbons J.G."/>
            <person name="Terashima K."/>
            <person name="Grigoriev I.V."/>
            <person name="Hibbett D."/>
        </authorList>
    </citation>
    <scope>NUCLEOTIDE SEQUENCE [LARGE SCALE GENOMIC DNA]</scope>
    <source>
        <strain evidence="3 4">TFB7810</strain>
    </source>
</reference>
<dbReference type="CDD" id="cd20557">
    <property type="entry name" value="CYCLIN_ScPCL1-like"/>
    <property type="match status" value="1"/>
</dbReference>
<dbReference type="GO" id="GO:0005634">
    <property type="term" value="C:nucleus"/>
    <property type="evidence" value="ECO:0007669"/>
    <property type="project" value="TreeGrafter"/>
</dbReference>
<proteinExistence type="predicted"/>
<dbReference type="SUPFAM" id="SSF47954">
    <property type="entry name" value="Cyclin-like"/>
    <property type="match status" value="1"/>
</dbReference>
<comment type="caution">
    <text evidence="3">The sequence shown here is derived from an EMBL/GenBank/DDBJ whole genome shotgun (WGS) entry which is preliminary data.</text>
</comment>
<feature type="compositionally biased region" description="Polar residues" evidence="1">
    <location>
        <begin position="223"/>
        <end position="246"/>
    </location>
</feature>
<organism evidence="3 4">
    <name type="scientific">Lentinula detonsa</name>
    <dbReference type="NCBI Taxonomy" id="2804962"/>
    <lineage>
        <taxon>Eukaryota</taxon>
        <taxon>Fungi</taxon>
        <taxon>Dikarya</taxon>
        <taxon>Basidiomycota</taxon>
        <taxon>Agaricomycotina</taxon>
        <taxon>Agaricomycetes</taxon>
        <taxon>Agaricomycetidae</taxon>
        <taxon>Agaricales</taxon>
        <taxon>Marasmiineae</taxon>
        <taxon>Omphalotaceae</taxon>
        <taxon>Lentinula</taxon>
    </lineage>
</organism>
<dbReference type="InterPro" id="IPR006671">
    <property type="entry name" value="Cyclin_N"/>
</dbReference>
<dbReference type="AlphaFoldDB" id="A0A9W8P5B3"/>